<organism evidence="2 3">
    <name type="scientific">Heligmosomoides polygyrus</name>
    <name type="common">Parasitic roundworm</name>
    <dbReference type="NCBI Taxonomy" id="6339"/>
    <lineage>
        <taxon>Eukaryota</taxon>
        <taxon>Metazoa</taxon>
        <taxon>Ecdysozoa</taxon>
        <taxon>Nematoda</taxon>
        <taxon>Chromadorea</taxon>
        <taxon>Rhabditida</taxon>
        <taxon>Rhabditina</taxon>
        <taxon>Rhabditomorpha</taxon>
        <taxon>Strongyloidea</taxon>
        <taxon>Heligmosomidae</taxon>
        <taxon>Heligmosomoides</taxon>
    </lineage>
</organism>
<dbReference type="Proteomes" id="UP000050761">
    <property type="component" value="Unassembled WGS sequence"/>
</dbReference>
<sequence length="124" mass="13542">MALISGISPEVSRSETRAFVWMTRMALDKVGRGSAEFGANFTVDNPFSLPSWILNRRWEGESSFSYVCMLDITMAKTAVDAPAALPPDYVVVTAVHEPMSSSENCWLAQSSDGLDEFLGAALLF</sequence>
<evidence type="ECO:0000313" key="2">
    <source>
        <dbReference type="Proteomes" id="UP000050761"/>
    </source>
</evidence>
<dbReference type="WBParaSite" id="HPBE_0001492501-mRNA-1">
    <property type="protein sequence ID" value="HPBE_0001492501-mRNA-1"/>
    <property type="gene ID" value="HPBE_0001492501"/>
</dbReference>
<reference evidence="3" key="2">
    <citation type="submission" date="2019-09" db="UniProtKB">
        <authorList>
            <consortium name="WormBaseParasite"/>
        </authorList>
    </citation>
    <scope>IDENTIFICATION</scope>
</reference>
<evidence type="ECO:0000313" key="1">
    <source>
        <dbReference type="EMBL" id="VDP01244.1"/>
    </source>
</evidence>
<dbReference type="EMBL" id="UZAH01028606">
    <property type="protein sequence ID" value="VDP01244.1"/>
    <property type="molecule type" value="Genomic_DNA"/>
</dbReference>
<name>A0A183G183_HELPZ</name>
<protein>
    <submittedName>
        <fullName evidence="3">Dynein_AAA_lid domain-containing protein</fullName>
    </submittedName>
</protein>
<accession>A0A183G183</accession>
<gene>
    <name evidence="1" type="ORF">HPBE_LOCUS14926</name>
</gene>
<proteinExistence type="predicted"/>
<accession>A0A3P8B927</accession>
<evidence type="ECO:0000313" key="3">
    <source>
        <dbReference type="WBParaSite" id="HPBE_0001492501-mRNA-1"/>
    </source>
</evidence>
<keyword evidence="2" id="KW-1185">Reference proteome</keyword>
<reference evidence="1 2" key="1">
    <citation type="submission" date="2018-11" db="EMBL/GenBank/DDBJ databases">
        <authorList>
            <consortium name="Pathogen Informatics"/>
        </authorList>
    </citation>
    <scope>NUCLEOTIDE SEQUENCE [LARGE SCALE GENOMIC DNA]</scope>
</reference>
<dbReference type="AlphaFoldDB" id="A0A183G183"/>